<protein>
    <recommendedName>
        <fullName evidence="2">DUF2993 domain-containing protein</fullName>
    </recommendedName>
</protein>
<dbReference type="AlphaFoldDB" id="A0A1Y5PBC8"/>
<gene>
    <name evidence="1" type="ORF">MHPYR_160050</name>
</gene>
<evidence type="ECO:0000313" key="1">
    <source>
        <dbReference type="EMBL" id="SBS73198.1"/>
    </source>
</evidence>
<reference evidence="1" key="1">
    <citation type="submission" date="2016-03" db="EMBL/GenBank/DDBJ databases">
        <authorList>
            <person name="Ploux O."/>
        </authorList>
    </citation>
    <scope>NUCLEOTIDE SEQUENCE</scope>
    <source>
        <strain evidence="1">UC10</strain>
    </source>
</reference>
<dbReference type="EMBL" id="FLQS01000008">
    <property type="protein sequence ID" value="SBS73198.1"/>
    <property type="molecule type" value="Genomic_DNA"/>
</dbReference>
<evidence type="ECO:0008006" key="2">
    <source>
        <dbReference type="Google" id="ProtNLM"/>
    </source>
</evidence>
<accession>A0A1Y5PBC8</accession>
<name>A0A1Y5PBC8_9MYCO</name>
<organism evidence="1">
    <name type="scientific">uncultured Mycobacterium sp</name>
    <dbReference type="NCBI Taxonomy" id="171292"/>
    <lineage>
        <taxon>Bacteria</taxon>
        <taxon>Bacillati</taxon>
        <taxon>Actinomycetota</taxon>
        <taxon>Actinomycetes</taxon>
        <taxon>Mycobacteriales</taxon>
        <taxon>Mycobacteriaceae</taxon>
        <taxon>Mycobacterium</taxon>
        <taxon>environmental samples</taxon>
    </lineage>
</organism>
<proteinExistence type="predicted"/>
<sequence length="267" mass="29519">MARSLGLARWDLLRPLDMLSSVWSSSAVSSGAAVAYRTLFMTVKRLVIGRTLTVRLDNGDITLTVTEFDSRLDVRRLAVGQLNDVRLAATDIRWDERYFERASVVLHNVHLQPGLPPELVAAPVEVSMDVSTHALDEVFSDALPRLSGHVDDDGVARLRWARRPGLGSVEVEVELDGSTLWLHPRAVRTRRRRWPLPAKTPAYPVRLPELASGLTLTSLSFGPGALRLTASLPEWRAEVPTGRIEDVLTQLSAVGLPVNLTGRSRRD</sequence>